<proteinExistence type="predicted"/>
<dbReference type="Proteomes" id="UP001176883">
    <property type="component" value="Unassembled WGS sequence"/>
</dbReference>
<dbReference type="InterPro" id="IPR010982">
    <property type="entry name" value="Lambda_DNA-bd_dom_sf"/>
</dbReference>
<evidence type="ECO:0000313" key="4">
    <source>
        <dbReference type="Proteomes" id="UP001176883"/>
    </source>
</evidence>
<dbReference type="PROSITE" id="PS50943">
    <property type="entry name" value="HTH_CROC1"/>
    <property type="match status" value="1"/>
</dbReference>
<evidence type="ECO:0000259" key="2">
    <source>
        <dbReference type="PROSITE" id="PS50943"/>
    </source>
</evidence>
<keyword evidence="1" id="KW-1133">Transmembrane helix</keyword>
<dbReference type="SUPFAM" id="SSF47413">
    <property type="entry name" value="lambda repressor-like DNA-binding domains"/>
    <property type="match status" value="1"/>
</dbReference>
<dbReference type="InterPro" id="IPR001387">
    <property type="entry name" value="Cro/C1-type_HTH"/>
</dbReference>
<evidence type="ECO:0000256" key="1">
    <source>
        <dbReference type="SAM" id="Phobius"/>
    </source>
</evidence>
<evidence type="ECO:0000313" key="3">
    <source>
        <dbReference type="EMBL" id="MDO5971399.1"/>
    </source>
</evidence>
<dbReference type="SMART" id="SM00530">
    <property type="entry name" value="HTH_XRE"/>
    <property type="match status" value="1"/>
</dbReference>
<reference evidence="3" key="1">
    <citation type="submission" date="2023-07" db="EMBL/GenBank/DDBJ databases">
        <title>Two novel species in the genus Flavivirga.</title>
        <authorList>
            <person name="Kwon K."/>
        </authorList>
    </citation>
    <scope>NUCLEOTIDE SEQUENCE</scope>
    <source>
        <strain evidence="3">KCTC 52353</strain>
    </source>
</reference>
<organism evidence="3 4">
    <name type="scientific">Flavivirga aquimarina</name>
    <dbReference type="NCBI Taxonomy" id="2027862"/>
    <lineage>
        <taxon>Bacteria</taxon>
        <taxon>Pseudomonadati</taxon>
        <taxon>Bacteroidota</taxon>
        <taxon>Flavobacteriia</taxon>
        <taxon>Flavobacteriales</taxon>
        <taxon>Flavobacteriaceae</taxon>
        <taxon>Flavivirga</taxon>
    </lineage>
</organism>
<gene>
    <name evidence="3" type="ORF">Q4Q35_16455</name>
</gene>
<dbReference type="Gene3D" id="1.10.260.40">
    <property type="entry name" value="lambda repressor-like DNA-binding domains"/>
    <property type="match status" value="1"/>
</dbReference>
<dbReference type="CDD" id="cd00093">
    <property type="entry name" value="HTH_XRE"/>
    <property type="match status" value="1"/>
</dbReference>
<dbReference type="RefSeq" id="WP_303279115.1">
    <property type="nucleotide sequence ID" value="NZ_JAUOEK010000154.1"/>
</dbReference>
<keyword evidence="1" id="KW-0812">Transmembrane</keyword>
<protein>
    <submittedName>
        <fullName evidence="3">Helix-turn-helix domain-containing protein</fullName>
    </submittedName>
</protein>
<feature type="transmembrane region" description="Helical" evidence="1">
    <location>
        <begin position="102"/>
        <end position="119"/>
    </location>
</feature>
<name>A0ABT8WE07_9FLAO</name>
<keyword evidence="4" id="KW-1185">Reference proteome</keyword>
<feature type="domain" description="HTH cro/C1-type" evidence="2">
    <location>
        <begin position="10"/>
        <end position="64"/>
    </location>
</feature>
<comment type="caution">
    <text evidence="3">The sequence shown here is derived from an EMBL/GenBank/DDBJ whole genome shotgun (WGS) entry which is preliminary data.</text>
</comment>
<accession>A0ABT8WE07</accession>
<dbReference type="Pfam" id="PF01381">
    <property type="entry name" value="HTH_3"/>
    <property type="match status" value="1"/>
</dbReference>
<keyword evidence="1" id="KW-0472">Membrane</keyword>
<sequence length="235" mass="27020">MEKLEFRTKLIEVRKAKGLTQVDVAEKSRITVRTIQRIESGIVKPRAFTIKIISETLGFDFYDSSDICHDVILNQNSKLKRHTIFWYVKDLFNLKTNTMKKISILSTTSLIIVLGLFSFNSEIFAQTSNKKNSITVQKNMDKSIKRIDVRFTNYLTYDSLISIKNHLKAYDIKINYKKIEFDEDNRLKDISLEAFTKLGSGSFSMPLSDITKTGGFFVDYSKNTKTKFCIGGCDL</sequence>
<dbReference type="EMBL" id="JAUOEK010000154">
    <property type="protein sequence ID" value="MDO5971399.1"/>
    <property type="molecule type" value="Genomic_DNA"/>
</dbReference>